<reference evidence="1" key="1">
    <citation type="submission" date="2020-05" db="EMBL/GenBank/DDBJ databases">
        <authorList>
            <person name="Rincon C."/>
            <person name="Sanders R I."/>
            <person name="Robbins C."/>
            <person name="Chaturvedi A."/>
        </authorList>
    </citation>
    <scope>NUCLEOTIDE SEQUENCE</scope>
    <source>
        <strain evidence="1">CHB12</strain>
    </source>
</reference>
<protein>
    <submittedName>
        <fullName evidence="1">Uncharacterized protein</fullName>
    </submittedName>
</protein>
<dbReference type="AlphaFoldDB" id="A0A915ZQV7"/>
<accession>A0A915ZQV7</accession>
<evidence type="ECO:0000313" key="1">
    <source>
        <dbReference type="EMBL" id="CAB5383677.1"/>
    </source>
</evidence>
<sequence length="73" mass="8319">MSKYITPVITRPDLKARADCRIAVMPICADLHVIYLQVLYCFLGLMNELPFLGVHLKQLSYIFYENGSVLVSI</sequence>
<evidence type="ECO:0000313" key="2">
    <source>
        <dbReference type="Proteomes" id="UP000684084"/>
    </source>
</evidence>
<gene>
    <name evidence="1" type="ORF">CHRIB12_LOCUS18515</name>
</gene>
<name>A0A915ZQV7_9GLOM</name>
<dbReference type="OrthoDB" id="2307508at2759"/>
<comment type="caution">
    <text evidence="1">The sequence shown here is derived from an EMBL/GenBank/DDBJ whole genome shotgun (WGS) entry which is preliminary data.</text>
</comment>
<dbReference type="Proteomes" id="UP000684084">
    <property type="component" value="Unassembled WGS sequence"/>
</dbReference>
<dbReference type="EMBL" id="CAGKOT010000049">
    <property type="protein sequence ID" value="CAB5383677.1"/>
    <property type="molecule type" value="Genomic_DNA"/>
</dbReference>
<proteinExistence type="predicted"/>
<organism evidence="1 2">
    <name type="scientific">Rhizophagus irregularis</name>
    <dbReference type="NCBI Taxonomy" id="588596"/>
    <lineage>
        <taxon>Eukaryota</taxon>
        <taxon>Fungi</taxon>
        <taxon>Fungi incertae sedis</taxon>
        <taxon>Mucoromycota</taxon>
        <taxon>Glomeromycotina</taxon>
        <taxon>Glomeromycetes</taxon>
        <taxon>Glomerales</taxon>
        <taxon>Glomeraceae</taxon>
        <taxon>Rhizophagus</taxon>
    </lineage>
</organism>